<comment type="caution">
    <text evidence="3">The sequence shown here is derived from an EMBL/GenBank/DDBJ whole genome shotgun (WGS) entry which is preliminary data.</text>
</comment>
<protein>
    <recommendedName>
        <fullName evidence="2">PglD N-terminal domain-containing protein</fullName>
    </recommendedName>
</protein>
<evidence type="ECO:0000256" key="1">
    <source>
        <dbReference type="ARBA" id="ARBA00007274"/>
    </source>
</evidence>
<dbReference type="InterPro" id="IPR001451">
    <property type="entry name" value="Hexapep"/>
</dbReference>
<dbReference type="PANTHER" id="PTHR43300">
    <property type="entry name" value="ACETYLTRANSFERASE"/>
    <property type="match status" value="1"/>
</dbReference>
<dbReference type="RefSeq" id="WP_404615614.1">
    <property type="nucleotide sequence ID" value="NZ_JADIKK010000008.1"/>
</dbReference>
<dbReference type="EMBL" id="JADIKK010000008">
    <property type="protein sequence ID" value="MFK2878784.1"/>
    <property type="molecule type" value="Genomic_DNA"/>
</dbReference>
<evidence type="ECO:0000313" key="4">
    <source>
        <dbReference type="Proteomes" id="UP001620339"/>
    </source>
</evidence>
<dbReference type="Gene3D" id="2.160.10.10">
    <property type="entry name" value="Hexapeptide repeat proteins"/>
    <property type="match status" value="1"/>
</dbReference>
<dbReference type="InterPro" id="IPR041561">
    <property type="entry name" value="PglD_N"/>
</dbReference>
<dbReference type="Pfam" id="PF00132">
    <property type="entry name" value="Hexapep"/>
    <property type="match status" value="1"/>
</dbReference>
<dbReference type="InterPro" id="IPR050179">
    <property type="entry name" value="Trans_hexapeptide_repeat"/>
</dbReference>
<proteinExistence type="inferred from homology"/>
<dbReference type="Gene3D" id="3.40.50.20">
    <property type="match status" value="1"/>
</dbReference>
<reference evidence="3 4" key="1">
    <citation type="submission" date="2020-10" db="EMBL/GenBank/DDBJ databases">
        <title>Phylogeny of dyella-like bacteria.</title>
        <authorList>
            <person name="Fu J."/>
        </authorList>
    </citation>
    <scope>NUCLEOTIDE SEQUENCE [LARGE SCALE GENOMIC DNA]</scope>
    <source>
        <strain evidence="3 4">KACC 19113</strain>
    </source>
</reference>
<sequence>MKLLILGSRDFAQTVVALTLDCGHEPCGFVDDFHKDGEIIGDSDSIQHSHPPHDFGVAIAIGYNNLPARWHAWQKLQRAGYAAPALIHPRAYVASGAQLGDGTMVMAGAIVDVRACLGEIVVAWPGACVNHDARIGSNSFLSPNATICGHAQIGASCFIGAAAAIVDHADVPDDTFVPMSGRWNHRCVGART</sequence>
<evidence type="ECO:0000259" key="2">
    <source>
        <dbReference type="Pfam" id="PF17836"/>
    </source>
</evidence>
<dbReference type="PANTHER" id="PTHR43300:SF7">
    <property type="entry name" value="UDP-N-ACETYLBACILLOSAMINE N-ACETYLTRANSFERASE"/>
    <property type="match status" value="1"/>
</dbReference>
<organism evidence="3 4">
    <name type="scientific">Rhodanobacter hydrolyticus</name>
    <dbReference type="NCBI Taxonomy" id="2250595"/>
    <lineage>
        <taxon>Bacteria</taxon>
        <taxon>Pseudomonadati</taxon>
        <taxon>Pseudomonadota</taxon>
        <taxon>Gammaproteobacteria</taxon>
        <taxon>Lysobacterales</taxon>
        <taxon>Rhodanobacteraceae</taxon>
        <taxon>Rhodanobacter</taxon>
    </lineage>
</organism>
<dbReference type="InterPro" id="IPR011004">
    <property type="entry name" value="Trimer_LpxA-like_sf"/>
</dbReference>
<dbReference type="SUPFAM" id="SSF51161">
    <property type="entry name" value="Trimeric LpxA-like enzymes"/>
    <property type="match status" value="1"/>
</dbReference>
<dbReference type="Pfam" id="PF17836">
    <property type="entry name" value="PglD_N"/>
    <property type="match status" value="1"/>
</dbReference>
<gene>
    <name evidence="3" type="ORF">ISP25_17065</name>
</gene>
<evidence type="ECO:0000313" key="3">
    <source>
        <dbReference type="EMBL" id="MFK2878784.1"/>
    </source>
</evidence>
<name>A0ABW8J9A2_9GAMM</name>
<feature type="domain" description="PglD N-terminal" evidence="2">
    <location>
        <begin position="2"/>
        <end position="69"/>
    </location>
</feature>
<comment type="similarity">
    <text evidence="1">Belongs to the transferase hexapeptide repeat family.</text>
</comment>
<dbReference type="Proteomes" id="UP001620339">
    <property type="component" value="Unassembled WGS sequence"/>
</dbReference>
<accession>A0ABW8J9A2</accession>
<keyword evidence="4" id="KW-1185">Reference proteome</keyword>